<evidence type="ECO:0000313" key="4">
    <source>
        <dbReference type="Proteomes" id="UP000005384"/>
    </source>
</evidence>
<dbReference type="NCBIfam" id="TIGR00277">
    <property type="entry name" value="HDIG"/>
    <property type="match status" value="1"/>
</dbReference>
<organism evidence="3 4">
    <name type="scientific">Hungatella hathewayi WAL-18680</name>
    <dbReference type="NCBI Taxonomy" id="742737"/>
    <lineage>
        <taxon>Bacteria</taxon>
        <taxon>Bacillati</taxon>
        <taxon>Bacillota</taxon>
        <taxon>Clostridia</taxon>
        <taxon>Lachnospirales</taxon>
        <taxon>Lachnospiraceae</taxon>
        <taxon>Hungatella</taxon>
    </lineage>
</organism>
<reference evidence="3 4" key="1">
    <citation type="submission" date="2011-08" db="EMBL/GenBank/DDBJ databases">
        <title>The Genome Sequence of Clostridium hathewayi WAL-18680.</title>
        <authorList>
            <consortium name="The Broad Institute Genome Sequencing Platform"/>
            <person name="Earl A."/>
            <person name="Ward D."/>
            <person name="Feldgarden M."/>
            <person name="Gevers D."/>
            <person name="Finegold S.M."/>
            <person name="Summanen P.H."/>
            <person name="Molitoris D.R."/>
            <person name="Song M."/>
            <person name="Daigneault M."/>
            <person name="Allen-Vercoe E."/>
            <person name="Young S.K."/>
            <person name="Zeng Q."/>
            <person name="Gargeya S."/>
            <person name="Fitzgerald M."/>
            <person name="Haas B."/>
            <person name="Abouelleil A."/>
            <person name="Alvarado L."/>
            <person name="Arachchi H.M."/>
            <person name="Berlin A."/>
            <person name="Brown A."/>
            <person name="Chapman S.B."/>
            <person name="Chen Z."/>
            <person name="Dunbar C."/>
            <person name="Freedman E."/>
            <person name="Gearin G."/>
            <person name="Gellesch M."/>
            <person name="Goldberg J."/>
            <person name="Griggs A."/>
            <person name="Gujja S."/>
            <person name="Heiman D."/>
            <person name="Howarth C."/>
            <person name="Larson L."/>
            <person name="Lui A."/>
            <person name="MacDonald P.J.P."/>
            <person name="Montmayeur A."/>
            <person name="Murphy C."/>
            <person name="Neiman D."/>
            <person name="Pearson M."/>
            <person name="Priest M."/>
            <person name="Roberts A."/>
            <person name="Saif S."/>
            <person name="Shea T."/>
            <person name="Shenoy N."/>
            <person name="Sisk P."/>
            <person name="Stolte C."/>
            <person name="Sykes S."/>
            <person name="Wortman J."/>
            <person name="Nusbaum C."/>
            <person name="Birren B."/>
        </authorList>
    </citation>
    <scope>NUCLEOTIDE SEQUENCE [LARGE SCALE GENOMIC DNA]</scope>
    <source>
        <strain evidence="3 4">WAL-18680</strain>
    </source>
</reference>
<dbReference type="InterPro" id="IPR006674">
    <property type="entry name" value="HD_domain"/>
</dbReference>
<feature type="domain" description="HD/PDEase" evidence="2">
    <location>
        <begin position="55"/>
        <end position="190"/>
    </location>
</feature>
<dbReference type="HOGENOM" id="CLU_087226_0_0_9"/>
<dbReference type="PANTHER" id="PTHR47545:SF2">
    <property type="entry name" value="CC-ADDING TRNA NUCLEOTIDYLTRANSFERASE"/>
    <property type="match status" value="1"/>
</dbReference>
<accession>G5IF71</accession>
<evidence type="ECO:0000256" key="1">
    <source>
        <dbReference type="ARBA" id="ARBA00022741"/>
    </source>
</evidence>
<protein>
    <recommendedName>
        <fullName evidence="2">HD/PDEase domain-containing protein</fullName>
    </recommendedName>
</protein>
<dbReference type="PANTHER" id="PTHR47545">
    <property type="entry name" value="MULTIFUNCTIONAL CCA PROTEIN"/>
    <property type="match status" value="1"/>
</dbReference>
<dbReference type="CDD" id="cd00077">
    <property type="entry name" value="HDc"/>
    <property type="match status" value="1"/>
</dbReference>
<keyword evidence="1" id="KW-0547">Nucleotide-binding</keyword>
<dbReference type="SMART" id="SM00471">
    <property type="entry name" value="HDc"/>
    <property type="match status" value="1"/>
</dbReference>
<keyword evidence="4" id="KW-1185">Reference proteome</keyword>
<sequence>MSLEEFFEEIDRHLMEDERPSEYLRQVEDSELFLHFPFEMLHRMRKTKQSPKYHPEGNVWTHTLMVVDEAAKRRGESTEPRVLMWAAMLHDIGKPDTTRLKHGKITSYNHDREGERLAKEFLEIFSEDETFIKAVCGLVRYHMQILFLSKKAELAELEEMKRQVDIREEALLGLCDRLGRDGVDEKKEKESVREFLLACAVGEGELG</sequence>
<gene>
    <name evidence="3" type="ORF">HMPREF9473_02148</name>
</gene>
<dbReference type="PATRIC" id="fig|742737.3.peg.2172"/>
<dbReference type="GO" id="GO:0000166">
    <property type="term" value="F:nucleotide binding"/>
    <property type="evidence" value="ECO:0007669"/>
    <property type="project" value="UniProtKB-KW"/>
</dbReference>
<dbReference type="InterPro" id="IPR050124">
    <property type="entry name" value="tRNA_CCA-adding_enzyme"/>
</dbReference>
<dbReference type="InterPro" id="IPR003607">
    <property type="entry name" value="HD/PDEase_dom"/>
</dbReference>
<evidence type="ECO:0000259" key="2">
    <source>
        <dbReference type="SMART" id="SM00471"/>
    </source>
</evidence>
<proteinExistence type="predicted"/>
<dbReference type="EMBL" id="ADLN01000044">
    <property type="protein sequence ID" value="EHI59817.1"/>
    <property type="molecule type" value="Genomic_DNA"/>
</dbReference>
<dbReference type="Gene3D" id="1.10.3090.10">
    <property type="entry name" value="cca-adding enzyme, domain 2"/>
    <property type="match status" value="1"/>
</dbReference>
<dbReference type="Proteomes" id="UP000005384">
    <property type="component" value="Unassembled WGS sequence"/>
</dbReference>
<dbReference type="Pfam" id="PF01966">
    <property type="entry name" value="HD"/>
    <property type="match status" value="1"/>
</dbReference>
<name>G5IF71_9FIRM</name>
<dbReference type="SUPFAM" id="SSF109604">
    <property type="entry name" value="HD-domain/PDEase-like"/>
    <property type="match status" value="1"/>
</dbReference>
<dbReference type="AlphaFoldDB" id="G5IF71"/>
<evidence type="ECO:0000313" key="3">
    <source>
        <dbReference type="EMBL" id="EHI59817.1"/>
    </source>
</evidence>
<dbReference type="RefSeq" id="WP_006780128.1">
    <property type="nucleotide sequence ID" value="NZ_CP040506.1"/>
</dbReference>
<comment type="caution">
    <text evidence="3">The sequence shown here is derived from an EMBL/GenBank/DDBJ whole genome shotgun (WGS) entry which is preliminary data.</text>
</comment>
<dbReference type="InterPro" id="IPR006675">
    <property type="entry name" value="HDIG_dom"/>
</dbReference>